<dbReference type="AlphaFoldDB" id="W9DRL9"/>
<name>W9DRL9_METTI</name>
<gene>
    <name evidence="1" type="ORF">MettiDRAFT_1862</name>
</gene>
<dbReference type="EMBL" id="AZAJ01000001">
    <property type="protein sequence ID" value="ETA68393.1"/>
    <property type="molecule type" value="Genomic_DNA"/>
</dbReference>
<protein>
    <submittedName>
        <fullName evidence="1">Uncharacterized protein</fullName>
    </submittedName>
</protein>
<sequence length="61" mass="7017">MASKVVMLQYILYVDKYIISMTIVNYLSCHIVHTFSDNCATNEHMPTKKRGIYNPSISCMV</sequence>
<comment type="caution">
    <text evidence="1">The sequence shown here is derived from an EMBL/GenBank/DDBJ whole genome shotgun (WGS) entry which is preliminary data.</text>
</comment>
<proteinExistence type="predicted"/>
<keyword evidence="2" id="KW-1185">Reference proteome</keyword>
<dbReference type="Proteomes" id="UP000019483">
    <property type="component" value="Unassembled WGS sequence"/>
</dbReference>
<evidence type="ECO:0000313" key="1">
    <source>
        <dbReference type="EMBL" id="ETA68393.1"/>
    </source>
</evidence>
<accession>W9DRL9</accession>
<organism evidence="1 2">
    <name type="scientific">Methanolobus tindarius DSM 2278</name>
    <dbReference type="NCBI Taxonomy" id="1090322"/>
    <lineage>
        <taxon>Archaea</taxon>
        <taxon>Methanobacteriati</taxon>
        <taxon>Methanobacteriota</taxon>
        <taxon>Stenosarchaea group</taxon>
        <taxon>Methanomicrobia</taxon>
        <taxon>Methanosarcinales</taxon>
        <taxon>Methanosarcinaceae</taxon>
        <taxon>Methanolobus</taxon>
    </lineage>
</organism>
<reference evidence="1 2" key="1">
    <citation type="submission" date="2013-08" db="EMBL/GenBank/DDBJ databases">
        <authorList>
            <consortium name="DOE Joint Genome Institute"/>
            <person name="Eisen J."/>
            <person name="Huntemann M."/>
            <person name="Han J."/>
            <person name="Chen A."/>
            <person name="Kyrpides N."/>
            <person name="Mavromatis K."/>
            <person name="Markowitz V."/>
            <person name="Palaniappan K."/>
            <person name="Ivanova N."/>
            <person name="Schaumberg A."/>
            <person name="Pati A."/>
            <person name="Liolios K."/>
            <person name="Nordberg H.P."/>
            <person name="Cantor M.N."/>
            <person name="Hua S.X."/>
            <person name="Woyke T."/>
        </authorList>
    </citation>
    <scope>NUCLEOTIDE SEQUENCE [LARGE SCALE GENOMIC DNA]</scope>
    <source>
        <strain evidence="1 2">DSM 2278</strain>
    </source>
</reference>
<dbReference type="STRING" id="1090322.MettiDRAFT_1862"/>
<evidence type="ECO:0000313" key="2">
    <source>
        <dbReference type="Proteomes" id="UP000019483"/>
    </source>
</evidence>